<dbReference type="EMBL" id="JAWQEG010001131">
    <property type="protein sequence ID" value="KAK3882124.1"/>
    <property type="molecule type" value="Genomic_DNA"/>
</dbReference>
<keyword evidence="2" id="KW-1185">Reference proteome</keyword>
<protein>
    <submittedName>
        <fullName evidence="1">Uncharacterized protein</fullName>
    </submittedName>
</protein>
<dbReference type="AlphaFoldDB" id="A0AAE1FYH4"/>
<evidence type="ECO:0000313" key="2">
    <source>
        <dbReference type="Proteomes" id="UP001286313"/>
    </source>
</evidence>
<organism evidence="1 2">
    <name type="scientific">Petrolisthes cinctipes</name>
    <name type="common">Flat porcelain crab</name>
    <dbReference type="NCBI Taxonomy" id="88211"/>
    <lineage>
        <taxon>Eukaryota</taxon>
        <taxon>Metazoa</taxon>
        <taxon>Ecdysozoa</taxon>
        <taxon>Arthropoda</taxon>
        <taxon>Crustacea</taxon>
        <taxon>Multicrustacea</taxon>
        <taxon>Malacostraca</taxon>
        <taxon>Eumalacostraca</taxon>
        <taxon>Eucarida</taxon>
        <taxon>Decapoda</taxon>
        <taxon>Pleocyemata</taxon>
        <taxon>Anomura</taxon>
        <taxon>Galatheoidea</taxon>
        <taxon>Porcellanidae</taxon>
        <taxon>Petrolisthes</taxon>
    </lineage>
</organism>
<accession>A0AAE1FYH4</accession>
<gene>
    <name evidence="1" type="ORF">Pcinc_013479</name>
</gene>
<sequence>MRKVQKSERSGAGSEDIYTPTLWCFDALSFLHDGNKVRASVTNMDTTVDGSTSEMLTYSDHEARGGHECRRVFRSADFEMPGCSHDE</sequence>
<dbReference type="Proteomes" id="UP001286313">
    <property type="component" value="Unassembled WGS sequence"/>
</dbReference>
<name>A0AAE1FYH4_PETCI</name>
<proteinExistence type="predicted"/>
<reference evidence="1" key="1">
    <citation type="submission" date="2023-10" db="EMBL/GenBank/DDBJ databases">
        <title>Genome assemblies of two species of porcelain crab, Petrolisthes cinctipes and Petrolisthes manimaculis (Anomura: Porcellanidae).</title>
        <authorList>
            <person name="Angst P."/>
        </authorList>
    </citation>
    <scope>NUCLEOTIDE SEQUENCE</scope>
    <source>
        <strain evidence="1">PB745_01</strain>
        <tissue evidence="1">Gill</tissue>
    </source>
</reference>
<evidence type="ECO:0000313" key="1">
    <source>
        <dbReference type="EMBL" id="KAK3882124.1"/>
    </source>
</evidence>
<comment type="caution">
    <text evidence="1">The sequence shown here is derived from an EMBL/GenBank/DDBJ whole genome shotgun (WGS) entry which is preliminary data.</text>
</comment>